<accession>A0A161PE84</accession>
<keyword evidence="3" id="KW-1185">Reference proteome</keyword>
<dbReference type="RefSeq" id="WP_061950059.1">
    <property type="nucleotide sequence ID" value="NZ_LTAO01000038.1"/>
</dbReference>
<feature type="transmembrane region" description="Helical" evidence="1">
    <location>
        <begin position="106"/>
        <end position="128"/>
    </location>
</feature>
<feature type="transmembrane region" description="Helical" evidence="1">
    <location>
        <begin position="25"/>
        <end position="47"/>
    </location>
</feature>
<protein>
    <recommendedName>
        <fullName evidence="4">DUF624 domain-containing protein</fullName>
    </recommendedName>
</protein>
<keyword evidence="1" id="KW-0472">Membrane</keyword>
<evidence type="ECO:0000256" key="1">
    <source>
        <dbReference type="SAM" id="Phobius"/>
    </source>
</evidence>
<comment type="caution">
    <text evidence="2">The sequence shown here is derived from an EMBL/GenBank/DDBJ whole genome shotgun (WGS) entry which is preliminary data.</text>
</comment>
<dbReference type="Proteomes" id="UP000075806">
    <property type="component" value="Unassembled WGS sequence"/>
</dbReference>
<keyword evidence="1" id="KW-1133">Transmembrane helix</keyword>
<sequence length="209" mass="23912">MWRSIGDGFYQLCERFMALAILNGLWFGFTILGLGVFGWAPATYATFSVIRKQQMKKEADGKIFKTFFQEYKKEFFRANILGAILLLAAFSLYFSAGAFITMDSSILIRGILLVVAFLFSMILIYIFPVFSHFQIPLLKYIRYSFLLGLANLHYTIILFGLMISIIVLFGAIPVVMVFFLISLPASIMMFFSMRIFNKIQLENEQVVNG</sequence>
<feature type="transmembrane region" description="Helical" evidence="1">
    <location>
        <begin position="80"/>
        <end position="100"/>
    </location>
</feature>
<dbReference type="InterPro" id="IPR006938">
    <property type="entry name" value="DUF624"/>
</dbReference>
<reference evidence="2" key="1">
    <citation type="submission" date="2016-02" db="EMBL/GenBank/DDBJ databases">
        <title>Genome sequence of Bacillus trypoxylicola KCTC 13244(T).</title>
        <authorList>
            <person name="Jeong H."/>
            <person name="Park S.-H."/>
            <person name="Choi S.-K."/>
        </authorList>
    </citation>
    <scope>NUCLEOTIDE SEQUENCE [LARGE SCALE GENOMIC DNA]</scope>
    <source>
        <strain evidence="2">KCTC 13244</strain>
    </source>
</reference>
<evidence type="ECO:0000313" key="2">
    <source>
        <dbReference type="EMBL" id="KYG26590.1"/>
    </source>
</evidence>
<dbReference type="STRING" id="519424.AZF04_12325"/>
<dbReference type="AlphaFoldDB" id="A0A161PE84"/>
<organism evidence="2 3">
    <name type="scientific">Alkalihalobacillus trypoxylicola</name>
    <dbReference type="NCBI Taxonomy" id="519424"/>
    <lineage>
        <taxon>Bacteria</taxon>
        <taxon>Bacillati</taxon>
        <taxon>Bacillota</taxon>
        <taxon>Bacilli</taxon>
        <taxon>Bacillales</taxon>
        <taxon>Bacillaceae</taxon>
        <taxon>Alkalihalobacillus</taxon>
    </lineage>
</organism>
<feature type="transmembrane region" description="Helical" evidence="1">
    <location>
        <begin position="165"/>
        <end position="191"/>
    </location>
</feature>
<name>A0A161PE84_9BACI</name>
<dbReference type="EMBL" id="LTAO01000038">
    <property type="protein sequence ID" value="KYG26590.1"/>
    <property type="molecule type" value="Genomic_DNA"/>
</dbReference>
<gene>
    <name evidence="2" type="ORF">AZF04_12325</name>
</gene>
<proteinExistence type="predicted"/>
<feature type="transmembrane region" description="Helical" evidence="1">
    <location>
        <begin position="140"/>
        <end position="159"/>
    </location>
</feature>
<dbReference type="Pfam" id="PF04854">
    <property type="entry name" value="DUF624"/>
    <property type="match status" value="1"/>
</dbReference>
<evidence type="ECO:0008006" key="4">
    <source>
        <dbReference type="Google" id="ProtNLM"/>
    </source>
</evidence>
<keyword evidence="1" id="KW-0812">Transmembrane</keyword>
<dbReference type="OrthoDB" id="2874359at2"/>
<evidence type="ECO:0000313" key="3">
    <source>
        <dbReference type="Proteomes" id="UP000075806"/>
    </source>
</evidence>